<reference evidence="2" key="1">
    <citation type="submission" date="2023-06" db="EMBL/GenBank/DDBJ databases">
        <title>Genome-scale phylogeny and comparative genomics of the fungal order Sordariales.</title>
        <authorList>
            <consortium name="Lawrence Berkeley National Laboratory"/>
            <person name="Hensen N."/>
            <person name="Bonometti L."/>
            <person name="Westerberg I."/>
            <person name="Brannstrom I.O."/>
            <person name="Guillou S."/>
            <person name="Cros-Aarteil S."/>
            <person name="Calhoun S."/>
            <person name="Haridas S."/>
            <person name="Kuo A."/>
            <person name="Mondo S."/>
            <person name="Pangilinan J."/>
            <person name="Riley R."/>
            <person name="LaButti K."/>
            <person name="Andreopoulos B."/>
            <person name="Lipzen A."/>
            <person name="Chen C."/>
            <person name="Yanf M."/>
            <person name="Daum C."/>
            <person name="Ng V."/>
            <person name="Clum A."/>
            <person name="Steindorff A."/>
            <person name="Ohm R."/>
            <person name="Martin F."/>
            <person name="Silar P."/>
            <person name="Natvig D."/>
            <person name="Lalanne C."/>
            <person name="Gautier V."/>
            <person name="Ament-velasquez S.L."/>
            <person name="Kruys A."/>
            <person name="Hutchinson M.I."/>
            <person name="Powell A.J."/>
            <person name="Barry K."/>
            <person name="Miller A.N."/>
            <person name="Grigoriev I.V."/>
            <person name="Debuchy R."/>
            <person name="Gladieux P."/>
            <person name="Thoren M.H."/>
            <person name="Johannesson H."/>
        </authorList>
    </citation>
    <scope>NUCLEOTIDE SEQUENCE</scope>
    <source>
        <strain evidence="2">SMH3391-2</strain>
    </source>
</reference>
<dbReference type="EMBL" id="JAULSR010000002">
    <property type="protein sequence ID" value="KAK0630713.1"/>
    <property type="molecule type" value="Genomic_DNA"/>
</dbReference>
<evidence type="ECO:0000256" key="1">
    <source>
        <dbReference type="SAM" id="MobiDB-lite"/>
    </source>
</evidence>
<accession>A0AA40CAX9</accession>
<gene>
    <name evidence="2" type="ORF">B0T17DRAFT_529106</name>
</gene>
<comment type="caution">
    <text evidence="2">The sequence shown here is derived from an EMBL/GenBank/DDBJ whole genome shotgun (WGS) entry which is preliminary data.</text>
</comment>
<organism evidence="2 3">
    <name type="scientific">Bombardia bombarda</name>
    <dbReference type="NCBI Taxonomy" id="252184"/>
    <lineage>
        <taxon>Eukaryota</taxon>
        <taxon>Fungi</taxon>
        <taxon>Dikarya</taxon>
        <taxon>Ascomycota</taxon>
        <taxon>Pezizomycotina</taxon>
        <taxon>Sordariomycetes</taxon>
        <taxon>Sordariomycetidae</taxon>
        <taxon>Sordariales</taxon>
        <taxon>Lasiosphaeriaceae</taxon>
        <taxon>Bombardia</taxon>
    </lineage>
</organism>
<feature type="region of interest" description="Disordered" evidence="1">
    <location>
        <begin position="63"/>
        <end position="91"/>
    </location>
</feature>
<dbReference type="Proteomes" id="UP001174934">
    <property type="component" value="Unassembled WGS sequence"/>
</dbReference>
<evidence type="ECO:0000313" key="2">
    <source>
        <dbReference type="EMBL" id="KAK0630713.1"/>
    </source>
</evidence>
<sequence>MASRVLVGENWVSRGPWHLTVCYFSLSLLCSRVRAQARVCRCSEKMTRGSKWRDWRQKSDVWPAQIGGSPWQGAGRLPGDGPSIRGQTNRR</sequence>
<keyword evidence="3" id="KW-1185">Reference proteome</keyword>
<proteinExistence type="predicted"/>
<evidence type="ECO:0000313" key="3">
    <source>
        <dbReference type="Proteomes" id="UP001174934"/>
    </source>
</evidence>
<name>A0AA40CAX9_9PEZI</name>
<dbReference type="AlphaFoldDB" id="A0AA40CAX9"/>
<protein>
    <submittedName>
        <fullName evidence="2">Uncharacterized protein</fullName>
    </submittedName>
</protein>